<dbReference type="PANTHER" id="PTHR30203:SF25">
    <property type="entry name" value="OUTER MEMBRANE PROTEIN-RELATED"/>
    <property type="match status" value="1"/>
</dbReference>
<dbReference type="SUPFAM" id="SSF56954">
    <property type="entry name" value="Outer membrane efflux proteins (OEP)"/>
    <property type="match status" value="1"/>
</dbReference>
<proteinExistence type="inferred from homology"/>
<comment type="subcellular location">
    <subcellularLocation>
        <location evidence="2">Cell membrane</location>
        <topology evidence="2">Lipid-anchor</topology>
    </subcellularLocation>
</comment>
<dbReference type="InterPro" id="IPR010131">
    <property type="entry name" value="MdtP/NodT-like"/>
</dbReference>
<dbReference type="Proteomes" id="UP000575469">
    <property type="component" value="Unassembled WGS sequence"/>
</dbReference>
<keyword evidence="2" id="KW-1134">Transmembrane beta strand</keyword>
<dbReference type="GO" id="GO:0015562">
    <property type="term" value="F:efflux transmembrane transporter activity"/>
    <property type="evidence" value="ECO:0007669"/>
    <property type="project" value="InterPro"/>
</dbReference>
<dbReference type="GO" id="GO:0005886">
    <property type="term" value="C:plasma membrane"/>
    <property type="evidence" value="ECO:0007669"/>
    <property type="project" value="UniProtKB-SubCell"/>
</dbReference>
<name>A0A848NYS4_9RALS</name>
<feature type="compositionally biased region" description="Polar residues" evidence="3">
    <location>
        <begin position="124"/>
        <end position="136"/>
    </location>
</feature>
<evidence type="ECO:0000256" key="1">
    <source>
        <dbReference type="ARBA" id="ARBA00007613"/>
    </source>
</evidence>
<evidence type="ECO:0000256" key="2">
    <source>
        <dbReference type="RuleBase" id="RU362097"/>
    </source>
</evidence>
<organism evidence="4 5">
    <name type="scientific">Ralstonia insidiosa</name>
    <dbReference type="NCBI Taxonomy" id="190721"/>
    <lineage>
        <taxon>Bacteria</taxon>
        <taxon>Pseudomonadati</taxon>
        <taxon>Pseudomonadota</taxon>
        <taxon>Betaproteobacteria</taxon>
        <taxon>Burkholderiales</taxon>
        <taxon>Burkholderiaceae</taxon>
        <taxon>Ralstonia</taxon>
    </lineage>
</organism>
<evidence type="ECO:0000256" key="3">
    <source>
        <dbReference type="SAM" id="MobiDB-lite"/>
    </source>
</evidence>
<feature type="region of interest" description="Disordered" evidence="3">
    <location>
        <begin position="123"/>
        <end position="154"/>
    </location>
</feature>
<accession>A0A848NYS4</accession>
<keyword evidence="2" id="KW-0812">Transmembrane</keyword>
<gene>
    <name evidence="4" type="ORF">HGR00_06810</name>
</gene>
<keyword evidence="2" id="KW-0472">Membrane</keyword>
<dbReference type="Gene3D" id="1.20.1600.10">
    <property type="entry name" value="Outer membrane efflux proteins (OEP)"/>
    <property type="match status" value="1"/>
</dbReference>
<dbReference type="NCBIfam" id="TIGR01845">
    <property type="entry name" value="outer_NodT"/>
    <property type="match status" value="1"/>
</dbReference>
<keyword evidence="2" id="KW-0449">Lipoprotein</keyword>
<comment type="caution">
    <text evidence="4">The sequence shown here is derived from an EMBL/GenBank/DDBJ whole genome shotgun (WGS) entry which is preliminary data.</text>
</comment>
<sequence>MDQESFPTWGTRVIARRAVSFAALVFIASGLVACAVGPDYRKPESAMPVAYPHAAALETLNASRQPVSLDSWWDGFKDPALTRIIQRALDQNLDLAASIARVDQARAAAAHAGAQLLPEGSVGANVSKQRQSTQSALGRLASAQPGYDRDKTSYSVGGSASWEIDIAGGLRRGAEAADAELEAAEAGHVGVRILVAAEAADAYFRVRGAQDRIAIARQQETTSRQLLELVRLRLADGIGAERERAEAEAQLAQTRVTIPPLQIELETQLNRLDVLMGAQPGTYAAELDQPANSIVVPQIALAQGPANLLQRRPDVIAAERKLAASNARIGVATAEYYPKLSLSALLGFESLSAGKLFTAQAFQPTGVAGLRWRLFDFGRVDAEVAHAKGAYAEALADYRKSMLRATQDVEDALISLTQLDVQSRELATEIDAHARARNASEEAYKGGAVSLYEVLEQDRQLLAARDQQARVRTDNARAAVAAFRSLGGGWS</sequence>
<evidence type="ECO:0000313" key="5">
    <source>
        <dbReference type="Proteomes" id="UP000575469"/>
    </source>
</evidence>
<keyword evidence="2" id="KW-0564">Palmitate</keyword>
<dbReference type="EMBL" id="JABBZM010000005">
    <property type="protein sequence ID" value="NMV37614.1"/>
    <property type="molecule type" value="Genomic_DNA"/>
</dbReference>
<dbReference type="InterPro" id="IPR003423">
    <property type="entry name" value="OMP_efflux"/>
</dbReference>
<dbReference type="Gene3D" id="2.20.200.10">
    <property type="entry name" value="Outer membrane efflux proteins (OEP)"/>
    <property type="match status" value="1"/>
</dbReference>
<dbReference type="AlphaFoldDB" id="A0A848NYS4"/>
<evidence type="ECO:0000313" key="4">
    <source>
        <dbReference type="EMBL" id="NMV37614.1"/>
    </source>
</evidence>
<dbReference type="Pfam" id="PF02321">
    <property type="entry name" value="OEP"/>
    <property type="match status" value="2"/>
</dbReference>
<reference evidence="4 5" key="1">
    <citation type="submission" date="2020-04" db="EMBL/GenBank/DDBJ databases">
        <title>Ralstonia insidiosa genome sequencing and assembly.</title>
        <authorList>
            <person name="Martins R.C.R."/>
            <person name="Perdigao-Neto L.V."/>
            <person name="Levin A.S.S."/>
            <person name="Costa S.F."/>
        </authorList>
    </citation>
    <scope>NUCLEOTIDE SEQUENCE [LARGE SCALE GENOMIC DNA]</scope>
    <source>
        <strain evidence="4 5">5047</strain>
    </source>
</reference>
<protein>
    <submittedName>
        <fullName evidence="4">Efflux transporter outer membrane subunit</fullName>
    </submittedName>
</protein>
<comment type="similarity">
    <text evidence="1 2">Belongs to the outer membrane factor (OMF) (TC 1.B.17) family.</text>
</comment>
<dbReference type="PANTHER" id="PTHR30203">
    <property type="entry name" value="OUTER MEMBRANE CATION EFFLUX PROTEIN"/>
    <property type="match status" value="1"/>
</dbReference>
<dbReference type="RefSeq" id="WP_169339656.1">
    <property type="nucleotide sequence ID" value="NZ_JABBZM010000005.1"/>
</dbReference>